<dbReference type="Proteomes" id="UP000252558">
    <property type="component" value="Unassembled WGS sequence"/>
</dbReference>
<keyword evidence="1" id="KW-0812">Transmembrane</keyword>
<dbReference type="EMBL" id="QPID01000003">
    <property type="protein sequence ID" value="RCU50837.1"/>
    <property type="molecule type" value="Genomic_DNA"/>
</dbReference>
<feature type="chain" id="PRO_5017042785" description="PEP-CTERM sorting domain-containing protein" evidence="2">
    <location>
        <begin position="24"/>
        <end position="215"/>
    </location>
</feature>
<organism evidence="3 4">
    <name type="scientific">Corallincola holothuriorum</name>
    <dbReference type="NCBI Taxonomy" id="2282215"/>
    <lineage>
        <taxon>Bacteria</taxon>
        <taxon>Pseudomonadati</taxon>
        <taxon>Pseudomonadota</taxon>
        <taxon>Gammaproteobacteria</taxon>
        <taxon>Alteromonadales</taxon>
        <taxon>Psychromonadaceae</taxon>
        <taxon>Corallincola</taxon>
    </lineage>
</organism>
<dbReference type="RefSeq" id="WP_114337432.1">
    <property type="nucleotide sequence ID" value="NZ_QPID01000003.1"/>
</dbReference>
<keyword evidence="4" id="KW-1185">Reference proteome</keyword>
<keyword evidence="2" id="KW-0732">Signal</keyword>
<proteinExistence type="predicted"/>
<keyword evidence="1" id="KW-0472">Membrane</keyword>
<feature type="signal peptide" evidence="2">
    <location>
        <begin position="1"/>
        <end position="23"/>
    </location>
</feature>
<gene>
    <name evidence="3" type="ORF">DU002_05785</name>
</gene>
<evidence type="ECO:0000313" key="3">
    <source>
        <dbReference type="EMBL" id="RCU50837.1"/>
    </source>
</evidence>
<evidence type="ECO:0008006" key="5">
    <source>
        <dbReference type="Google" id="ProtNLM"/>
    </source>
</evidence>
<name>A0A368NJQ4_9GAMM</name>
<keyword evidence="1" id="KW-1133">Transmembrane helix</keyword>
<feature type="transmembrane region" description="Helical" evidence="1">
    <location>
        <begin position="193"/>
        <end position="212"/>
    </location>
</feature>
<reference evidence="3 4" key="1">
    <citation type="submission" date="2018-07" db="EMBL/GenBank/DDBJ databases">
        <title>Corallincola holothuriorum sp. nov., a new facultative anaerobe isolated from sea cucumber Apostichopus japonicus.</title>
        <authorList>
            <person name="Xia H."/>
        </authorList>
    </citation>
    <scope>NUCLEOTIDE SEQUENCE [LARGE SCALE GENOMIC DNA]</scope>
    <source>
        <strain evidence="3 4">C4</strain>
    </source>
</reference>
<evidence type="ECO:0000256" key="1">
    <source>
        <dbReference type="SAM" id="Phobius"/>
    </source>
</evidence>
<comment type="caution">
    <text evidence="3">The sequence shown here is derived from an EMBL/GenBank/DDBJ whole genome shotgun (WGS) entry which is preliminary data.</text>
</comment>
<evidence type="ECO:0000313" key="4">
    <source>
        <dbReference type="Proteomes" id="UP000252558"/>
    </source>
</evidence>
<protein>
    <recommendedName>
        <fullName evidence="5">PEP-CTERM sorting domain-containing protein</fullName>
    </recommendedName>
</protein>
<evidence type="ECO:0000256" key="2">
    <source>
        <dbReference type="SAM" id="SignalP"/>
    </source>
</evidence>
<dbReference type="AlphaFoldDB" id="A0A368NJQ4"/>
<sequence>MMFKSLSGLAAAAVMIVSQSASAAPLYENPFLGSAAGGSCTPCSSEYRAATSFDLAAGSTVEQIAAQLHDVSATADRYMDELTIEIFDAGLTTSLFAQTLDRSDYVRDDSLGGSAGSSFPVVTFDVDDFFLDAGRYFVSIFGINGTRLGWPSSPAAIAGSQRIQVNGSNLIGGNPISGGYGVRIEGFEGKASVPAPAAILLMGLIVVGLGAVRRS</sequence>
<accession>A0A368NJQ4</accession>